<protein>
    <submittedName>
        <fullName evidence="1">Uncharacterized protein</fullName>
    </submittedName>
</protein>
<organism evidence="1 2">
    <name type="scientific">Septoria linicola</name>
    <dbReference type="NCBI Taxonomy" id="215465"/>
    <lineage>
        <taxon>Eukaryota</taxon>
        <taxon>Fungi</taxon>
        <taxon>Dikarya</taxon>
        <taxon>Ascomycota</taxon>
        <taxon>Pezizomycotina</taxon>
        <taxon>Dothideomycetes</taxon>
        <taxon>Dothideomycetidae</taxon>
        <taxon>Mycosphaerellales</taxon>
        <taxon>Mycosphaerellaceae</taxon>
        <taxon>Septoria</taxon>
    </lineage>
</organism>
<dbReference type="EMBL" id="CP099424">
    <property type="protein sequence ID" value="USW55184.1"/>
    <property type="molecule type" value="Genomic_DNA"/>
</dbReference>
<name>A0A9Q9EM79_9PEZI</name>
<reference evidence="1" key="1">
    <citation type="submission" date="2022-06" db="EMBL/GenBank/DDBJ databases">
        <title>Complete genome sequences of two strains of the flax pathogen Septoria linicola.</title>
        <authorList>
            <person name="Lapalu N."/>
            <person name="Simon A."/>
            <person name="Demenou B."/>
            <person name="Paumier D."/>
            <person name="Guillot M.-P."/>
            <person name="Gout L."/>
            <person name="Valade R."/>
        </authorList>
    </citation>
    <scope>NUCLEOTIDE SEQUENCE</scope>
    <source>
        <strain evidence="1">SE15195</strain>
    </source>
</reference>
<keyword evidence="2" id="KW-1185">Reference proteome</keyword>
<accession>A0A9Q9EM79</accession>
<evidence type="ECO:0000313" key="2">
    <source>
        <dbReference type="Proteomes" id="UP001056384"/>
    </source>
</evidence>
<dbReference type="Proteomes" id="UP001056384">
    <property type="component" value="Chromosome 7"/>
</dbReference>
<proteinExistence type="predicted"/>
<dbReference type="AlphaFoldDB" id="A0A9Q9EM79"/>
<gene>
    <name evidence="1" type="ORF">Slin15195_G085030</name>
</gene>
<evidence type="ECO:0000313" key="1">
    <source>
        <dbReference type="EMBL" id="USW55184.1"/>
    </source>
</evidence>
<sequence length="263" mass="29385">MANTGKTDDQSISSTALQDFIDGLDPVDRNALYSVLSLDDENGIKSNNAQRLTQVCIYLSSCLMSKGLAPIMPQHHVDRAQQADALPKFPSWAYDLRLPFHTSMPESSILDTKPCFNAEVQADGSLIAKLHYVGVIGEVNITRSWFELLATPSVDNRQVPETGSEEDLDEDFDDRYISIGSSSVHTMELKGGTSLLKSGDLLFSSQQQCFAGGGLFFLRRGSHPRDYMQLIYSRASEEVQRRGDRRNIDPRTTHKHKFRVRIG</sequence>